<accession>A0A564YBJ9</accession>
<evidence type="ECO:0000313" key="1">
    <source>
        <dbReference type="EMBL" id="VUZ43953.1"/>
    </source>
</evidence>
<name>A0A564YBJ9_HYMDI</name>
<protein>
    <submittedName>
        <fullName evidence="1">Uncharacterized protein</fullName>
    </submittedName>
</protein>
<reference evidence="1 2" key="1">
    <citation type="submission" date="2019-07" db="EMBL/GenBank/DDBJ databases">
        <authorList>
            <person name="Jastrzebski P J."/>
            <person name="Paukszto L."/>
            <person name="Jastrzebski P J."/>
        </authorList>
    </citation>
    <scope>NUCLEOTIDE SEQUENCE [LARGE SCALE GENOMIC DNA]</scope>
    <source>
        <strain evidence="1 2">WMS-il1</strain>
    </source>
</reference>
<keyword evidence="2" id="KW-1185">Reference proteome</keyword>
<organism evidence="1 2">
    <name type="scientific">Hymenolepis diminuta</name>
    <name type="common">Rat tapeworm</name>
    <dbReference type="NCBI Taxonomy" id="6216"/>
    <lineage>
        <taxon>Eukaryota</taxon>
        <taxon>Metazoa</taxon>
        <taxon>Spiralia</taxon>
        <taxon>Lophotrochozoa</taxon>
        <taxon>Platyhelminthes</taxon>
        <taxon>Cestoda</taxon>
        <taxon>Eucestoda</taxon>
        <taxon>Cyclophyllidea</taxon>
        <taxon>Hymenolepididae</taxon>
        <taxon>Hymenolepis</taxon>
    </lineage>
</organism>
<dbReference type="AlphaFoldDB" id="A0A564YBJ9"/>
<proteinExistence type="predicted"/>
<dbReference type="EMBL" id="CABIJS010000122">
    <property type="protein sequence ID" value="VUZ43953.1"/>
    <property type="molecule type" value="Genomic_DNA"/>
</dbReference>
<evidence type="ECO:0000313" key="2">
    <source>
        <dbReference type="Proteomes" id="UP000321570"/>
    </source>
</evidence>
<gene>
    <name evidence="1" type="ORF">WMSIL1_LOCUS4221</name>
</gene>
<sequence>MSRSLVADPILLEDLKMVYHLPMEGTYSLSDTYLTNIKSSHSLDADLSEDVVIIETAL</sequence>
<dbReference type="Proteomes" id="UP000321570">
    <property type="component" value="Unassembled WGS sequence"/>
</dbReference>